<feature type="chain" id="PRO_5046526074" evidence="2">
    <location>
        <begin position="21"/>
        <end position="144"/>
    </location>
</feature>
<feature type="signal peptide" evidence="2">
    <location>
        <begin position="1"/>
        <end position="20"/>
    </location>
</feature>
<reference evidence="3" key="1">
    <citation type="submission" date="2022-10" db="EMBL/GenBank/DDBJ databases">
        <title>Chitinophaga sp. nov., isolated from soil.</title>
        <authorList>
            <person name="Jeon C.O."/>
        </authorList>
    </citation>
    <scope>NUCLEOTIDE SEQUENCE</scope>
    <source>
        <strain evidence="3">R8</strain>
    </source>
</reference>
<feature type="region of interest" description="Disordered" evidence="1">
    <location>
        <begin position="124"/>
        <end position="144"/>
    </location>
</feature>
<evidence type="ECO:0000256" key="1">
    <source>
        <dbReference type="SAM" id="MobiDB-lite"/>
    </source>
</evidence>
<dbReference type="RefSeq" id="WP_264280422.1">
    <property type="nucleotide sequence ID" value="NZ_CP107006.1"/>
</dbReference>
<protein>
    <submittedName>
        <fullName evidence="3">Uncharacterized protein</fullName>
    </submittedName>
</protein>
<dbReference type="Proteomes" id="UP001162741">
    <property type="component" value="Chromosome"/>
</dbReference>
<gene>
    <name evidence="3" type="ORF">MKQ68_18585</name>
</gene>
<organism evidence="3 4">
    <name type="scientific">Chitinophaga horti</name>
    <dbReference type="NCBI Taxonomy" id="2920382"/>
    <lineage>
        <taxon>Bacteria</taxon>
        <taxon>Pseudomonadati</taxon>
        <taxon>Bacteroidota</taxon>
        <taxon>Chitinophagia</taxon>
        <taxon>Chitinophagales</taxon>
        <taxon>Chitinophagaceae</taxon>
        <taxon>Chitinophaga</taxon>
    </lineage>
</organism>
<evidence type="ECO:0000313" key="3">
    <source>
        <dbReference type="EMBL" id="UYQ92098.1"/>
    </source>
</evidence>
<keyword evidence="4" id="KW-1185">Reference proteome</keyword>
<evidence type="ECO:0000313" key="4">
    <source>
        <dbReference type="Proteomes" id="UP001162741"/>
    </source>
</evidence>
<dbReference type="EMBL" id="CP107006">
    <property type="protein sequence ID" value="UYQ92098.1"/>
    <property type="molecule type" value="Genomic_DNA"/>
</dbReference>
<name>A0ABY6IXX0_9BACT</name>
<proteinExistence type="predicted"/>
<accession>A0ABY6IXX0</accession>
<sequence>MKPTLILYIAIGAFFLPACATQTQAELIEATCMRVLESIERGDFETFRRLQGQGEKGAFDQFVTYYRQHHLHKSKLVLRKSHKDGELVQLHFLPGSDAGISNASLPTGIATPSTANVSRCDAALEQSGHHRDHPTRAGPSTLLA</sequence>
<keyword evidence="2" id="KW-0732">Signal</keyword>
<evidence type="ECO:0000256" key="2">
    <source>
        <dbReference type="SAM" id="SignalP"/>
    </source>
</evidence>